<evidence type="ECO:0000313" key="2">
    <source>
        <dbReference type="Proteomes" id="UP001140094"/>
    </source>
</evidence>
<dbReference type="OrthoDB" id="5560832at2759"/>
<dbReference type="Proteomes" id="UP001140094">
    <property type="component" value="Unassembled WGS sequence"/>
</dbReference>
<evidence type="ECO:0000313" key="1">
    <source>
        <dbReference type="EMBL" id="KAJ2803242.1"/>
    </source>
</evidence>
<dbReference type="AlphaFoldDB" id="A0A9W8HZ00"/>
<reference evidence="1" key="1">
    <citation type="submission" date="2022-07" db="EMBL/GenBank/DDBJ databases">
        <title>Phylogenomic reconstructions and comparative analyses of Kickxellomycotina fungi.</title>
        <authorList>
            <person name="Reynolds N.K."/>
            <person name="Stajich J.E."/>
            <person name="Barry K."/>
            <person name="Grigoriev I.V."/>
            <person name="Crous P."/>
            <person name="Smith M.E."/>
        </authorList>
    </citation>
    <scope>NUCLEOTIDE SEQUENCE</scope>
    <source>
        <strain evidence="1">NRRL 1565</strain>
    </source>
</reference>
<dbReference type="EMBL" id="JANBUO010000550">
    <property type="protein sequence ID" value="KAJ2803242.1"/>
    <property type="molecule type" value="Genomic_DNA"/>
</dbReference>
<keyword evidence="2" id="KW-1185">Reference proteome</keyword>
<gene>
    <name evidence="1" type="ORF">H4R20_002968</name>
</gene>
<protein>
    <submittedName>
        <fullName evidence="1">Uncharacterized protein</fullName>
    </submittedName>
</protein>
<accession>A0A9W8HZ00</accession>
<sequence>MHAKSFALVVAAAGQATATLDLLSGRPLSEAIFGLSSEQVKNVDNAVTRAEQNVQSSVLNAYNTASKTITKLFADIDKNSSPAVSDATNALHKALTPDVREKVKKAINSLVDSTLNSLL</sequence>
<organism evidence="1 2">
    <name type="scientific">Coemansia guatemalensis</name>
    <dbReference type="NCBI Taxonomy" id="2761395"/>
    <lineage>
        <taxon>Eukaryota</taxon>
        <taxon>Fungi</taxon>
        <taxon>Fungi incertae sedis</taxon>
        <taxon>Zoopagomycota</taxon>
        <taxon>Kickxellomycotina</taxon>
        <taxon>Kickxellomycetes</taxon>
        <taxon>Kickxellales</taxon>
        <taxon>Kickxellaceae</taxon>
        <taxon>Coemansia</taxon>
    </lineage>
</organism>
<name>A0A9W8HZ00_9FUNG</name>
<proteinExistence type="predicted"/>
<comment type="caution">
    <text evidence="1">The sequence shown here is derived from an EMBL/GenBank/DDBJ whole genome shotgun (WGS) entry which is preliminary data.</text>
</comment>